<dbReference type="CDD" id="cd07209">
    <property type="entry name" value="Pat_hypo_Ecoli_Z1214_like"/>
    <property type="match status" value="1"/>
</dbReference>
<protein>
    <submittedName>
        <fullName evidence="6">Patatin-like phospholipase family protein</fullName>
    </submittedName>
</protein>
<dbReference type="GO" id="GO:0016042">
    <property type="term" value="P:lipid catabolic process"/>
    <property type="evidence" value="ECO:0007669"/>
    <property type="project" value="UniProtKB-UniRule"/>
</dbReference>
<dbReference type="Proteomes" id="UP000824088">
    <property type="component" value="Unassembled WGS sequence"/>
</dbReference>
<organism evidence="6 7">
    <name type="scientific">Candidatus Limadaptatus stercorigallinarum</name>
    <dbReference type="NCBI Taxonomy" id="2840845"/>
    <lineage>
        <taxon>Bacteria</taxon>
        <taxon>Bacillati</taxon>
        <taxon>Bacillota</taxon>
        <taxon>Clostridia</taxon>
        <taxon>Eubacteriales</taxon>
        <taxon>Candidatus Limadaptatus</taxon>
    </lineage>
</organism>
<dbReference type="GO" id="GO:0016787">
    <property type="term" value="F:hydrolase activity"/>
    <property type="evidence" value="ECO:0007669"/>
    <property type="project" value="UniProtKB-UniRule"/>
</dbReference>
<feature type="domain" description="PNPLA" evidence="5">
    <location>
        <begin position="7"/>
        <end position="194"/>
    </location>
</feature>
<keyword evidence="3 4" id="KW-0443">Lipid metabolism</keyword>
<keyword evidence="2 4" id="KW-0442">Lipid degradation</keyword>
<evidence type="ECO:0000313" key="7">
    <source>
        <dbReference type="Proteomes" id="UP000824088"/>
    </source>
</evidence>
<evidence type="ECO:0000256" key="4">
    <source>
        <dbReference type="PROSITE-ProRule" id="PRU01161"/>
    </source>
</evidence>
<dbReference type="SUPFAM" id="SSF52151">
    <property type="entry name" value="FabD/lysophospholipase-like"/>
    <property type="match status" value="1"/>
</dbReference>
<dbReference type="InterPro" id="IPR016035">
    <property type="entry name" value="Acyl_Trfase/lysoPLipase"/>
</dbReference>
<evidence type="ECO:0000256" key="3">
    <source>
        <dbReference type="ARBA" id="ARBA00023098"/>
    </source>
</evidence>
<evidence type="ECO:0000259" key="5">
    <source>
        <dbReference type="PROSITE" id="PS51635"/>
    </source>
</evidence>
<evidence type="ECO:0000256" key="2">
    <source>
        <dbReference type="ARBA" id="ARBA00022963"/>
    </source>
</evidence>
<dbReference type="Gene3D" id="3.40.1090.10">
    <property type="entry name" value="Cytosolic phospholipase A2 catalytic domain"/>
    <property type="match status" value="2"/>
</dbReference>
<keyword evidence="1 4" id="KW-0378">Hydrolase</keyword>
<gene>
    <name evidence="6" type="ORF">IAD51_05220</name>
</gene>
<name>A0A9D1HS34_9FIRM</name>
<dbReference type="PANTHER" id="PTHR14226">
    <property type="entry name" value="NEUROPATHY TARGET ESTERASE/SWISS CHEESE D.MELANOGASTER"/>
    <property type="match status" value="1"/>
</dbReference>
<proteinExistence type="predicted"/>
<reference evidence="6" key="2">
    <citation type="journal article" date="2021" name="PeerJ">
        <title>Extensive microbial diversity within the chicken gut microbiome revealed by metagenomics and culture.</title>
        <authorList>
            <person name="Gilroy R."/>
            <person name="Ravi A."/>
            <person name="Getino M."/>
            <person name="Pursley I."/>
            <person name="Horton D.L."/>
            <person name="Alikhan N.F."/>
            <person name="Baker D."/>
            <person name="Gharbi K."/>
            <person name="Hall N."/>
            <person name="Watson M."/>
            <person name="Adriaenssens E.M."/>
            <person name="Foster-Nyarko E."/>
            <person name="Jarju S."/>
            <person name="Secka A."/>
            <person name="Antonio M."/>
            <person name="Oren A."/>
            <person name="Chaudhuri R.R."/>
            <person name="La Ragione R."/>
            <person name="Hildebrand F."/>
            <person name="Pallen M.J."/>
        </authorList>
    </citation>
    <scope>NUCLEOTIDE SEQUENCE</scope>
    <source>
        <strain evidence="6">1063</strain>
    </source>
</reference>
<dbReference type="Pfam" id="PF01734">
    <property type="entry name" value="Patatin"/>
    <property type="match status" value="1"/>
</dbReference>
<dbReference type="InterPro" id="IPR050301">
    <property type="entry name" value="NTE"/>
</dbReference>
<evidence type="ECO:0000256" key="1">
    <source>
        <dbReference type="ARBA" id="ARBA00022801"/>
    </source>
</evidence>
<dbReference type="AlphaFoldDB" id="A0A9D1HS34"/>
<feature type="short sequence motif" description="DGA/G" evidence="4">
    <location>
        <begin position="181"/>
        <end position="183"/>
    </location>
</feature>
<evidence type="ECO:0000313" key="6">
    <source>
        <dbReference type="EMBL" id="HIU21613.1"/>
    </source>
</evidence>
<dbReference type="EMBL" id="DVMN01000093">
    <property type="protein sequence ID" value="HIU21613.1"/>
    <property type="molecule type" value="Genomic_DNA"/>
</dbReference>
<feature type="short sequence motif" description="GXGXXG" evidence="4">
    <location>
        <begin position="11"/>
        <end position="16"/>
    </location>
</feature>
<feature type="active site" description="Proton acceptor" evidence="4">
    <location>
        <position position="181"/>
    </location>
</feature>
<accession>A0A9D1HS34</accession>
<comment type="caution">
    <text evidence="6">The sequence shown here is derived from an EMBL/GenBank/DDBJ whole genome shotgun (WGS) entry which is preliminary data.</text>
</comment>
<dbReference type="InterPro" id="IPR002641">
    <property type="entry name" value="PNPLA_dom"/>
</dbReference>
<reference evidence="6" key="1">
    <citation type="submission" date="2020-10" db="EMBL/GenBank/DDBJ databases">
        <authorList>
            <person name="Gilroy R."/>
        </authorList>
    </citation>
    <scope>NUCLEOTIDE SEQUENCE</scope>
    <source>
        <strain evidence="6">1063</strain>
    </source>
</reference>
<feature type="short sequence motif" description="GXSXG" evidence="4">
    <location>
        <begin position="38"/>
        <end position="42"/>
    </location>
</feature>
<feature type="active site" description="Nucleophile" evidence="4">
    <location>
        <position position="40"/>
    </location>
</feature>
<dbReference type="PANTHER" id="PTHR14226:SF29">
    <property type="entry name" value="NEUROPATHY TARGET ESTERASE SWS"/>
    <property type="match status" value="1"/>
</dbReference>
<dbReference type="PROSITE" id="PS51635">
    <property type="entry name" value="PNPLA"/>
    <property type="match status" value="1"/>
</dbReference>
<sequence length="272" mass="30006">MSKNVGLVLEGGGVKGAYELGALIALIEKGYTFSAITGTSIGALNGAVMASQGIEKLAEYWEEAKYCPVFDFDDDTVARFRQKDFDLDLIIATGKKLLSAREIIKESYDHTLEFVYNRLSEADIRASSVDFGCVTYNISDMEPFEAMKKDIPEGKLIDYIVASACFPIFPPKQIDGKKFIDGGVYDNMPINLLARTGCKKMIVVRTNPDSKQPKRRIEQSDLDILYITPSANLGRAMAFSPERIENLKQLGYADALRIVTEAENSAQTVAAD</sequence>